<keyword evidence="4" id="KW-0255">Endonuclease</keyword>
<dbReference type="InterPro" id="IPR006085">
    <property type="entry name" value="XPG_DNA_repair_N"/>
</dbReference>
<keyword evidence="5" id="KW-0227">DNA damage</keyword>
<keyword evidence="6" id="KW-0234">DNA repair</keyword>
<comment type="caution">
    <text evidence="10">The sequence shown here is derived from an EMBL/GenBank/DDBJ whole genome shotgun (WGS) entry which is preliminary data.</text>
</comment>
<dbReference type="SUPFAM" id="SSF88723">
    <property type="entry name" value="PIN domain-like"/>
    <property type="match status" value="1"/>
</dbReference>
<dbReference type="GO" id="GO:0006289">
    <property type="term" value="P:nucleotide-excision repair"/>
    <property type="evidence" value="ECO:0007669"/>
    <property type="project" value="InterPro"/>
</dbReference>
<evidence type="ECO:0000313" key="11">
    <source>
        <dbReference type="Proteomes" id="UP001163823"/>
    </source>
</evidence>
<dbReference type="InterPro" id="IPR025527">
    <property type="entry name" value="HUWE1/Rev1_UBM"/>
</dbReference>
<keyword evidence="4" id="KW-0378">Hydrolase</keyword>
<keyword evidence="11" id="KW-1185">Reference proteome</keyword>
<dbReference type="CDD" id="cd09868">
    <property type="entry name" value="PIN_XPG_RAD2"/>
    <property type="match status" value="1"/>
</dbReference>
<evidence type="ECO:0000256" key="7">
    <source>
        <dbReference type="ARBA" id="ARBA00023242"/>
    </source>
</evidence>
<comment type="subcellular location">
    <subcellularLocation>
        <location evidence="1">Nucleus</location>
    </subcellularLocation>
</comment>
<feature type="compositionally biased region" description="Polar residues" evidence="8">
    <location>
        <begin position="712"/>
        <end position="723"/>
    </location>
</feature>
<organism evidence="10 11">
    <name type="scientific">Quillaja saponaria</name>
    <name type="common">Soap bark tree</name>
    <dbReference type="NCBI Taxonomy" id="32244"/>
    <lineage>
        <taxon>Eukaryota</taxon>
        <taxon>Viridiplantae</taxon>
        <taxon>Streptophyta</taxon>
        <taxon>Embryophyta</taxon>
        <taxon>Tracheophyta</taxon>
        <taxon>Spermatophyta</taxon>
        <taxon>Magnoliopsida</taxon>
        <taxon>eudicotyledons</taxon>
        <taxon>Gunneridae</taxon>
        <taxon>Pentapetalae</taxon>
        <taxon>rosids</taxon>
        <taxon>fabids</taxon>
        <taxon>Fabales</taxon>
        <taxon>Quillajaceae</taxon>
        <taxon>Quillaja</taxon>
    </lineage>
</organism>
<sequence length="1045" mass="115413">MGVHGLWELLAPVGRRVSVETLAGKRLAIDASIWLVQFMKAMRDEKGEMVRNAHLLGFFRRICKLLFLRTKPVFVFDGGTPALKRRTVIARRRQRENAQAKVRKTAEKLLLNHMKAMKLKELADDIKNQRQKQKSNAKGRKNNSDQIDMVGSDSGRSDVISCSYDAQKLDSMSGPNITAEQDQNLTENACKSPTAVPSDRKDGGEETLGSMMDGQVKHIRKQEKNQENGFKSKKILSDQNDLGGCYVDENVGSTSCNQERLDEMLVASIVAEEDGILAKNGVASAAVVPSEDDSDADEEMILTGMNAEVDPAILDALPPSMQLDLLVQHKGKKKEELGKDVENQRRQWLKEDKGKGILLEQVDRVARQSRKDDVISRSYSQEKVDELLAASIAAEEDGRLANNASEFNGAFTSKEEDSNDDGDEEMILPAIHGEVDPAVLASLPPSMQLDLLVQMRERLMAENRQKYQKVKKDPTKFSELQIQAYLKTVSFRREIDEVQKAAAGRGVGGVHTSRIASESNREYIFSSSFTGDKQELTSMRAERNDYNQQQTLGEHPSQDSMNSNAPTNKSNNAKGLVADMSVDESIQTYLDERGHFRVSRLRALGMRMTRDIQRNLDLMKEIEQEKTNVNEIADAATSFNAKKNGTPRSSYNHQVIGASHEGNVDFVELGEGNEQSVLKNDTSIEISFEDDHKCLGGDDQLFASLVAGNPVTISSNSNPSSKKQLSESDSDCDWEEGNIEGNASFNNVNMEMKSSVAVHDIIDENEVEWEEGVSDSFKNASSCPAQSGKAVSRGLLEEEANFQEAIRRSLEDLGDESTLSEHENPNISSVKYNYGLSQDEIREGSGVKAFDNDVSLLNQENNTGGSIVIGKDSGQQIGSYSEIVDGVEKLDGMGWGNGMQTVDPLRKKSESSVKYLINMGIQVNTPLKTYPGSHSEESSQDANGRMINEVHDGAEQLLDISNEDGNISTDHNSPSTVNPSIPCPVQEYKKNNDDELPSCHATELTVTPLMGSSKEESKKEDIDEKLATVITQGNYCIEKEINNGK</sequence>
<accession>A0AAD7Q455</accession>
<dbReference type="GO" id="GO:0004520">
    <property type="term" value="F:DNA endonuclease activity"/>
    <property type="evidence" value="ECO:0007669"/>
    <property type="project" value="TreeGrafter"/>
</dbReference>
<dbReference type="GO" id="GO:0005634">
    <property type="term" value="C:nucleus"/>
    <property type="evidence" value="ECO:0007669"/>
    <property type="project" value="UniProtKB-SubCell"/>
</dbReference>
<dbReference type="AlphaFoldDB" id="A0AAD7Q455"/>
<keyword evidence="4" id="KW-0540">Nuclease</keyword>
<keyword evidence="7" id="KW-0539">Nucleus</keyword>
<evidence type="ECO:0000256" key="3">
    <source>
        <dbReference type="ARBA" id="ARBA00022679"/>
    </source>
</evidence>
<feature type="region of interest" description="Disordered" evidence="8">
    <location>
        <begin position="712"/>
        <end position="739"/>
    </location>
</feature>
<feature type="compositionally biased region" description="Acidic residues" evidence="8">
    <location>
        <begin position="728"/>
        <end position="738"/>
    </location>
</feature>
<evidence type="ECO:0000313" key="10">
    <source>
        <dbReference type="EMBL" id="KAJ7974540.1"/>
    </source>
</evidence>
<evidence type="ECO:0000256" key="6">
    <source>
        <dbReference type="ARBA" id="ARBA00023204"/>
    </source>
</evidence>
<evidence type="ECO:0000256" key="2">
    <source>
        <dbReference type="ARBA" id="ARBA00005283"/>
    </source>
</evidence>
<feature type="region of interest" description="Disordered" evidence="8">
    <location>
        <begin position="125"/>
        <end position="156"/>
    </location>
</feature>
<feature type="region of interest" description="Disordered" evidence="8">
    <location>
        <begin position="180"/>
        <end position="209"/>
    </location>
</feature>
<dbReference type="PRINTS" id="PR00853">
    <property type="entry name" value="XPGRADSUPER"/>
</dbReference>
<dbReference type="InterPro" id="IPR019974">
    <property type="entry name" value="XPG_CS"/>
</dbReference>
<evidence type="ECO:0000256" key="8">
    <source>
        <dbReference type="SAM" id="MobiDB-lite"/>
    </source>
</evidence>
<protein>
    <submittedName>
        <fullName evidence="10">DNA repair protein uvh3-like</fullName>
    </submittedName>
</protein>
<dbReference type="Gene3D" id="3.40.50.1010">
    <property type="entry name" value="5'-nuclease"/>
    <property type="match status" value="1"/>
</dbReference>
<dbReference type="PANTHER" id="PTHR16171">
    <property type="entry name" value="DNA REPAIR PROTEIN COMPLEMENTING XP-G CELLS-RELATED"/>
    <property type="match status" value="1"/>
</dbReference>
<dbReference type="EMBL" id="JARAOO010000003">
    <property type="protein sequence ID" value="KAJ7974540.1"/>
    <property type="molecule type" value="Genomic_DNA"/>
</dbReference>
<feature type="compositionally biased region" description="Polar residues" evidence="8">
    <location>
        <begin position="551"/>
        <end position="573"/>
    </location>
</feature>
<gene>
    <name evidence="10" type="ORF">O6P43_004594</name>
</gene>
<evidence type="ECO:0000256" key="1">
    <source>
        <dbReference type="ARBA" id="ARBA00004123"/>
    </source>
</evidence>
<dbReference type="Pfam" id="PF14377">
    <property type="entry name" value="UBM"/>
    <property type="match status" value="2"/>
</dbReference>
<dbReference type="Proteomes" id="UP001163823">
    <property type="component" value="Chromosome 3"/>
</dbReference>
<proteinExistence type="inferred from homology"/>
<feature type="region of interest" description="Disordered" evidence="8">
    <location>
        <begin position="551"/>
        <end position="576"/>
    </location>
</feature>
<dbReference type="Pfam" id="PF00752">
    <property type="entry name" value="XPG_N"/>
    <property type="match status" value="1"/>
</dbReference>
<dbReference type="GO" id="GO:0016788">
    <property type="term" value="F:hydrolase activity, acting on ester bonds"/>
    <property type="evidence" value="ECO:0007669"/>
    <property type="project" value="InterPro"/>
</dbReference>
<dbReference type="GO" id="GO:0003697">
    <property type="term" value="F:single-stranded DNA binding"/>
    <property type="evidence" value="ECO:0007669"/>
    <property type="project" value="InterPro"/>
</dbReference>
<evidence type="ECO:0000259" key="9">
    <source>
        <dbReference type="SMART" id="SM00485"/>
    </source>
</evidence>
<dbReference type="PANTHER" id="PTHR16171:SF7">
    <property type="entry name" value="DNA REPAIR PROTEIN RAD2"/>
    <property type="match status" value="1"/>
</dbReference>
<feature type="compositionally biased region" description="Polar residues" evidence="8">
    <location>
        <begin position="180"/>
        <end position="191"/>
    </location>
</feature>
<evidence type="ECO:0000256" key="5">
    <source>
        <dbReference type="ARBA" id="ARBA00022763"/>
    </source>
</evidence>
<evidence type="ECO:0000256" key="4">
    <source>
        <dbReference type="ARBA" id="ARBA00022759"/>
    </source>
</evidence>
<dbReference type="GO" id="GO:0016740">
    <property type="term" value="F:transferase activity"/>
    <property type="evidence" value="ECO:0007669"/>
    <property type="project" value="UniProtKB-KW"/>
</dbReference>
<comment type="similarity">
    <text evidence="2">Belongs to the XPG/RAD2 endonuclease family. XPG subfamily.</text>
</comment>
<dbReference type="InterPro" id="IPR029060">
    <property type="entry name" value="PIN-like_dom_sf"/>
</dbReference>
<dbReference type="InterPro" id="IPR006084">
    <property type="entry name" value="XPG/Rad2"/>
</dbReference>
<dbReference type="FunFam" id="3.40.50.1010:FF:000031">
    <property type="entry name" value="DNA repair protein UVH3"/>
    <property type="match status" value="1"/>
</dbReference>
<feature type="compositionally biased region" description="Basic residues" evidence="8">
    <location>
        <begin position="129"/>
        <end position="141"/>
    </location>
</feature>
<name>A0AAD7Q455_QUISA</name>
<dbReference type="PRINTS" id="PR00066">
    <property type="entry name" value="XRODRMPGMNTG"/>
</dbReference>
<dbReference type="InterPro" id="IPR001044">
    <property type="entry name" value="XPG/Rad2_eukaryotes"/>
</dbReference>
<feature type="domain" description="XPG N-terminal" evidence="9">
    <location>
        <begin position="1"/>
        <end position="98"/>
    </location>
</feature>
<dbReference type="PROSITE" id="PS00841">
    <property type="entry name" value="XPG_1"/>
    <property type="match status" value="1"/>
</dbReference>
<reference evidence="10" key="1">
    <citation type="journal article" date="2023" name="Science">
        <title>Elucidation of the pathway for biosynthesis of saponin adjuvants from the soapbark tree.</title>
        <authorList>
            <person name="Reed J."/>
            <person name="Orme A."/>
            <person name="El-Demerdash A."/>
            <person name="Owen C."/>
            <person name="Martin L.B.B."/>
            <person name="Misra R.C."/>
            <person name="Kikuchi S."/>
            <person name="Rejzek M."/>
            <person name="Martin A.C."/>
            <person name="Harkess A."/>
            <person name="Leebens-Mack J."/>
            <person name="Louveau T."/>
            <person name="Stephenson M.J."/>
            <person name="Osbourn A."/>
        </authorList>
    </citation>
    <scope>NUCLEOTIDE SEQUENCE</scope>
    <source>
        <strain evidence="10">S10</strain>
    </source>
</reference>
<dbReference type="SMART" id="SM00485">
    <property type="entry name" value="XPGN"/>
    <property type="match status" value="1"/>
</dbReference>
<keyword evidence="3" id="KW-0808">Transferase</keyword>